<dbReference type="AlphaFoldDB" id="A0AAE4AJU4"/>
<keyword evidence="1" id="KW-1133">Transmembrane helix</keyword>
<organism evidence="2 3">
    <name type="scientific">Moryella indoligenes</name>
    <dbReference type="NCBI Taxonomy" id="371674"/>
    <lineage>
        <taxon>Bacteria</taxon>
        <taxon>Bacillati</taxon>
        <taxon>Bacillota</taxon>
        <taxon>Clostridia</taxon>
        <taxon>Lachnospirales</taxon>
        <taxon>Lachnospiraceae</taxon>
        <taxon>Moryella</taxon>
    </lineage>
</organism>
<keyword evidence="3" id="KW-1185">Reference proteome</keyword>
<gene>
    <name evidence="2" type="ORF">J2S20_000228</name>
</gene>
<comment type="caution">
    <text evidence="2">The sequence shown here is derived from an EMBL/GenBank/DDBJ whole genome shotgun (WGS) entry which is preliminary data.</text>
</comment>
<name>A0AAE4AJU4_9FIRM</name>
<evidence type="ECO:0000256" key="1">
    <source>
        <dbReference type="SAM" id="Phobius"/>
    </source>
</evidence>
<keyword evidence="1" id="KW-0472">Membrane</keyword>
<protein>
    <submittedName>
        <fullName evidence="2">Tetratricopeptide (TPR) repeat protein</fullName>
    </submittedName>
</protein>
<dbReference type="RefSeq" id="WP_106612019.1">
    <property type="nucleotide sequence ID" value="NZ_JAUSTO010000001.1"/>
</dbReference>
<feature type="transmembrane region" description="Helical" evidence="1">
    <location>
        <begin position="36"/>
        <end position="60"/>
    </location>
</feature>
<accession>A0AAE4AJU4</accession>
<evidence type="ECO:0000313" key="2">
    <source>
        <dbReference type="EMBL" id="MDQ0151554.1"/>
    </source>
</evidence>
<sequence>MRRVRRTVMIGICAGILLLLLQRGSGMDESVFMRGYWIAAPFIVIGAALFNILYYLLFMLRMHRLELLLKESSASEYIAATEALLQKAKGKTLRGILKLNLSAGYLEAEEYETALRMLEELSAERLRGREVKLVHGINLCIAYFKTAQYERAKESFLSHRELFEKFREHRRYGGNIAELEILSVMAEGQYETAEALLKTARERWHDARLQAEFQELEELLREKSRDLRSEIQLSGGSENSGRSE</sequence>
<reference evidence="2" key="1">
    <citation type="submission" date="2023-07" db="EMBL/GenBank/DDBJ databases">
        <title>Genomic Encyclopedia of Type Strains, Phase IV (KMG-IV): sequencing the most valuable type-strain genomes for metagenomic binning, comparative biology and taxonomic classification.</title>
        <authorList>
            <person name="Goeker M."/>
        </authorList>
    </citation>
    <scope>NUCLEOTIDE SEQUENCE</scope>
    <source>
        <strain evidence="2">DSM 19659</strain>
    </source>
</reference>
<evidence type="ECO:0000313" key="3">
    <source>
        <dbReference type="Proteomes" id="UP001241537"/>
    </source>
</evidence>
<keyword evidence="1" id="KW-0812">Transmembrane</keyword>
<dbReference type="Proteomes" id="UP001241537">
    <property type="component" value="Unassembled WGS sequence"/>
</dbReference>
<proteinExistence type="predicted"/>
<dbReference type="EMBL" id="JAUSTO010000001">
    <property type="protein sequence ID" value="MDQ0151554.1"/>
    <property type="molecule type" value="Genomic_DNA"/>
</dbReference>